<feature type="region of interest" description="Disordered" evidence="1">
    <location>
        <begin position="314"/>
        <end position="341"/>
    </location>
</feature>
<protein>
    <submittedName>
        <fullName evidence="6">Interferon alpha and beta receptor subunit 2</fullName>
    </submittedName>
</protein>
<evidence type="ECO:0000259" key="4">
    <source>
        <dbReference type="Pfam" id="PF01108"/>
    </source>
</evidence>
<keyword evidence="7" id="KW-1185">Reference proteome</keyword>
<dbReference type="InterPro" id="IPR015373">
    <property type="entry name" value="Interferon/interleukin_rcp_dom"/>
</dbReference>
<evidence type="ECO:0000259" key="5">
    <source>
        <dbReference type="Pfam" id="PF09294"/>
    </source>
</evidence>
<feature type="domain" description="Fibronectin type-III" evidence="4">
    <location>
        <begin position="14"/>
        <end position="115"/>
    </location>
</feature>
<feature type="signal peptide" evidence="3">
    <location>
        <begin position="1"/>
        <end position="25"/>
    </location>
</feature>
<keyword evidence="2" id="KW-1133">Transmembrane helix</keyword>
<dbReference type="InterPro" id="IPR050650">
    <property type="entry name" value="Type-II_Cytokine-TF_Rcpt"/>
</dbReference>
<evidence type="ECO:0000256" key="2">
    <source>
        <dbReference type="SAM" id="Phobius"/>
    </source>
</evidence>
<feature type="region of interest" description="Disordered" evidence="1">
    <location>
        <begin position="470"/>
        <end position="490"/>
    </location>
</feature>
<feature type="transmembrane region" description="Helical" evidence="2">
    <location>
        <begin position="240"/>
        <end position="263"/>
    </location>
</feature>
<dbReference type="Pfam" id="PF01108">
    <property type="entry name" value="Tissue_fac"/>
    <property type="match status" value="1"/>
</dbReference>
<dbReference type="InterPro" id="IPR036116">
    <property type="entry name" value="FN3_sf"/>
</dbReference>
<reference evidence="6" key="1">
    <citation type="submission" date="2025-08" db="UniProtKB">
        <authorList>
            <consortium name="Ensembl"/>
        </authorList>
    </citation>
    <scope>IDENTIFICATION</scope>
</reference>
<dbReference type="GO" id="GO:0042018">
    <property type="term" value="F:interleukin-22 receptor activity"/>
    <property type="evidence" value="ECO:0007669"/>
    <property type="project" value="TreeGrafter"/>
</dbReference>
<evidence type="ECO:0000313" key="6">
    <source>
        <dbReference type="Ensembl" id="ENSPCEP00000018818.1"/>
    </source>
</evidence>
<dbReference type="Pfam" id="PF09294">
    <property type="entry name" value="Interfer-bind"/>
    <property type="match status" value="1"/>
</dbReference>
<evidence type="ECO:0000313" key="7">
    <source>
        <dbReference type="Proteomes" id="UP000694393"/>
    </source>
</evidence>
<keyword evidence="2" id="KW-0472">Membrane</keyword>
<feature type="domain" description="Interferon/interleukin receptor" evidence="5">
    <location>
        <begin position="130"/>
        <end position="232"/>
    </location>
</feature>
<dbReference type="GO" id="GO:0005886">
    <property type="term" value="C:plasma membrane"/>
    <property type="evidence" value="ECO:0007669"/>
    <property type="project" value="TreeGrafter"/>
</dbReference>
<dbReference type="Proteomes" id="UP000694393">
    <property type="component" value="Unplaced"/>
</dbReference>
<dbReference type="PANTHER" id="PTHR20859:SF84">
    <property type="entry name" value="INTERFERON ALPHA_BETA RECEPTOR 2"/>
    <property type="match status" value="1"/>
</dbReference>
<accession>A0A8C8SF72</accession>
<feature type="compositionally biased region" description="Polar residues" evidence="1">
    <location>
        <begin position="358"/>
        <end position="370"/>
    </location>
</feature>
<evidence type="ECO:0000256" key="1">
    <source>
        <dbReference type="SAM" id="MobiDB-lite"/>
    </source>
</evidence>
<proteinExistence type="predicted"/>
<dbReference type="InterPro" id="IPR013783">
    <property type="entry name" value="Ig-like_fold"/>
</dbReference>
<dbReference type="PANTHER" id="PTHR20859">
    <property type="entry name" value="INTERFERON/INTERLEUKIN RECEPTOR"/>
    <property type="match status" value="1"/>
</dbReference>
<feature type="chain" id="PRO_5034367414" evidence="3">
    <location>
        <begin position="26"/>
        <end position="490"/>
    </location>
</feature>
<dbReference type="AlphaFoldDB" id="A0A8C8SF72"/>
<dbReference type="Gene3D" id="2.60.40.10">
    <property type="entry name" value="Immunoglobulins"/>
    <property type="match status" value="2"/>
</dbReference>
<sequence length="490" mass="54625">MALLTGVLCFCQLVYFSMLITALHSLPKTSVINPPQNLKMNSQNFQHILSWEAGSSTTVPTYYCVKYTDWSKPGKEWKIAKECSNTTRLFCNLTEEYEEYSDKYLAIVQSFTEHGVLNSSINEFFPYGSTSLGPPAVSLTACPNCINVTVKLPAVYIKERSLLNVYERLDYIIMVESFDTKEKIPIKNETSEESFSYVVRSLHPNTNYCVSVVVYASLNKNSIPSALNCIITRSTTQSGYVLSPVLSGGFVSVVIGLVLIGLYKSGYICLQNKPWPEVLATTNTLHCSVLILDPEEVWSEQLIYKEMEKKEWKYSYDDDDDSESDSENSGNYTKRSTLGPILRSPAKSNTFVQQSIDCTSAESSSQTSELLASDVENSEEHQCVIGENPLSEVNSSSTSGLSNSACFNVNLNTVMLRDPDKTWDDSAILISHQEEAVDFQDSSASDALESKGFTNSADVWKPDCHNLSHECQKPSVSDESDISDSEYIRR</sequence>
<keyword evidence="3" id="KW-0732">Signal</keyword>
<reference evidence="6" key="2">
    <citation type="submission" date="2025-09" db="UniProtKB">
        <authorList>
            <consortium name="Ensembl"/>
        </authorList>
    </citation>
    <scope>IDENTIFICATION</scope>
</reference>
<name>A0A8C8SF72_9SAUR</name>
<feature type="region of interest" description="Disordered" evidence="1">
    <location>
        <begin position="358"/>
        <end position="381"/>
    </location>
</feature>
<feature type="compositionally biased region" description="Acidic residues" evidence="1">
    <location>
        <begin position="317"/>
        <end position="326"/>
    </location>
</feature>
<evidence type="ECO:0000256" key="3">
    <source>
        <dbReference type="SAM" id="SignalP"/>
    </source>
</evidence>
<keyword evidence="2" id="KW-0812">Transmembrane</keyword>
<dbReference type="InterPro" id="IPR003961">
    <property type="entry name" value="FN3_dom"/>
</dbReference>
<dbReference type="Ensembl" id="ENSPCET00000019449.1">
    <property type="protein sequence ID" value="ENSPCEP00000018818.1"/>
    <property type="gene ID" value="ENSPCEG00000014644.1"/>
</dbReference>
<dbReference type="SUPFAM" id="SSF49265">
    <property type="entry name" value="Fibronectin type III"/>
    <property type="match status" value="2"/>
</dbReference>
<organism evidence="6 7">
    <name type="scientific">Pelusios castaneus</name>
    <name type="common">West African mud turtle</name>
    <dbReference type="NCBI Taxonomy" id="367368"/>
    <lineage>
        <taxon>Eukaryota</taxon>
        <taxon>Metazoa</taxon>
        <taxon>Chordata</taxon>
        <taxon>Craniata</taxon>
        <taxon>Vertebrata</taxon>
        <taxon>Euteleostomi</taxon>
        <taxon>Archelosauria</taxon>
        <taxon>Testudinata</taxon>
        <taxon>Testudines</taxon>
        <taxon>Pleurodira</taxon>
        <taxon>Pelomedusidae</taxon>
        <taxon>Pelusios</taxon>
    </lineage>
</organism>